<keyword evidence="3" id="KW-1185">Reference proteome</keyword>
<evidence type="ECO:0000313" key="3">
    <source>
        <dbReference type="Proteomes" id="UP001497480"/>
    </source>
</evidence>
<keyword evidence="1" id="KW-0472">Membrane</keyword>
<keyword evidence="1" id="KW-0812">Transmembrane</keyword>
<dbReference type="GO" id="GO:0006952">
    <property type="term" value="P:defense response"/>
    <property type="evidence" value="ECO:0007669"/>
    <property type="project" value="InterPro"/>
</dbReference>
<dbReference type="Proteomes" id="UP001497480">
    <property type="component" value="Unassembled WGS sequence"/>
</dbReference>
<evidence type="ECO:0008006" key="4">
    <source>
        <dbReference type="Google" id="ProtNLM"/>
    </source>
</evidence>
<accession>A0AAV1W6P6</accession>
<name>A0AAV1W6P6_LUPLU</name>
<protein>
    <recommendedName>
        <fullName evidence="4">Transmembrane protein</fullName>
    </recommendedName>
</protein>
<evidence type="ECO:0000256" key="1">
    <source>
        <dbReference type="SAM" id="Phobius"/>
    </source>
</evidence>
<evidence type="ECO:0000313" key="2">
    <source>
        <dbReference type="EMBL" id="CAL0304903.1"/>
    </source>
</evidence>
<dbReference type="PANTHER" id="PTHR37245:SF4">
    <property type="entry name" value="PAMP-INDUCED SECRETED PEPTIDE 1"/>
    <property type="match status" value="1"/>
</dbReference>
<keyword evidence="1" id="KW-1133">Transmembrane helix</keyword>
<dbReference type="AlphaFoldDB" id="A0AAV1W6P6"/>
<gene>
    <name evidence="2" type="ORF">LLUT_LOCUS5963</name>
</gene>
<proteinExistence type="predicted"/>
<comment type="caution">
    <text evidence="2">The sequence shown here is derived from an EMBL/GenBank/DDBJ whole genome shotgun (WGS) entry which is preliminary data.</text>
</comment>
<dbReference type="EMBL" id="CAXHTB010000004">
    <property type="protein sequence ID" value="CAL0304903.1"/>
    <property type="molecule type" value="Genomic_DNA"/>
</dbReference>
<reference evidence="2 3" key="1">
    <citation type="submission" date="2024-03" db="EMBL/GenBank/DDBJ databases">
        <authorList>
            <person name="Martinez-Hernandez J."/>
        </authorList>
    </citation>
    <scope>NUCLEOTIDE SEQUENCE [LARGE SCALE GENOMIC DNA]</scope>
</reference>
<feature type="transmembrane region" description="Helical" evidence="1">
    <location>
        <begin position="7"/>
        <end position="27"/>
    </location>
</feature>
<dbReference type="PANTHER" id="PTHR37245">
    <property type="entry name" value="PAMP-INDUCED SECRETED PEPTIDE 1"/>
    <property type="match status" value="1"/>
</dbReference>
<organism evidence="2 3">
    <name type="scientific">Lupinus luteus</name>
    <name type="common">European yellow lupine</name>
    <dbReference type="NCBI Taxonomy" id="3873"/>
    <lineage>
        <taxon>Eukaryota</taxon>
        <taxon>Viridiplantae</taxon>
        <taxon>Streptophyta</taxon>
        <taxon>Embryophyta</taxon>
        <taxon>Tracheophyta</taxon>
        <taxon>Spermatophyta</taxon>
        <taxon>Magnoliopsida</taxon>
        <taxon>eudicotyledons</taxon>
        <taxon>Gunneridae</taxon>
        <taxon>Pentapetalae</taxon>
        <taxon>rosids</taxon>
        <taxon>fabids</taxon>
        <taxon>Fabales</taxon>
        <taxon>Fabaceae</taxon>
        <taxon>Papilionoideae</taxon>
        <taxon>50 kb inversion clade</taxon>
        <taxon>genistoids sensu lato</taxon>
        <taxon>core genistoids</taxon>
        <taxon>Genisteae</taxon>
        <taxon>Lupinus</taxon>
    </lineage>
</organism>
<sequence length="80" mass="8660">MNPRKTCTLLNMVVVVIFVAILISHGLSGVDARRVLLDSQGFAHANHLSTYTSVYEQSKNTMAIWLQILASGPSPKGPGH</sequence>
<dbReference type="InterPro" id="IPR040273">
    <property type="entry name" value="PIP1"/>
</dbReference>